<evidence type="ECO:0000256" key="3">
    <source>
        <dbReference type="ARBA" id="ARBA00022982"/>
    </source>
</evidence>
<proteinExistence type="predicted"/>
<dbReference type="SUPFAM" id="SSF48371">
    <property type="entry name" value="ARM repeat"/>
    <property type="match status" value="2"/>
</dbReference>
<feature type="domain" description="SGNH hydrolase-type esterase" evidence="8">
    <location>
        <begin position="59"/>
        <end position="210"/>
    </location>
</feature>
<dbReference type="Proteomes" id="UP000198901">
    <property type="component" value="Unassembled WGS sequence"/>
</dbReference>
<accession>A0A1G9IVQ6</accession>
<dbReference type="RefSeq" id="WP_093197576.1">
    <property type="nucleotide sequence ID" value="NZ_FNGS01000001.1"/>
</dbReference>
<dbReference type="SUPFAM" id="SSF63829">
    <property type="entry name" value="Calcium-dependent phosphotriesterase"/>
    <property type="match status" value="1"/>
</dbReference>
<dbReference type="EMBL" id="FNGS01000001">
    <property type="protein sequence ID" value="SDL29023.1"/>
    <property type="molecule type" value="Genomic_DNA"/>
</dbReference>
<dbReference type="InterPro" id="IPR013428">
    <property type="entry name" value="Membrane-bound_put_N"/>
</dbReference>
<dbReference type="Gene3D" id="1.25.10.10">
    <property type="entry name" value="Leucine-rich Repeat Variant"/>
    <property type="match status" value="1"/>
</dbReference>
<dbReference type="Pfam" id="PF00127">
    <property type="entry name" value="Copper-bind"/>
    <property type="match status" value="1"/>
</dbReference>
<dbReference type="InterPro" id="IPR013830">
    <property type="entry name" value="SGNH_hydro"/>
</dbReference>
<dbReference type="AlphaFoldDB" id="A0A1G9IVQ6"/>
<dbReference type="OrthoDB" id="9808161at2"/>
<dbReference type="PANTHER" id="PTHR33546">
    <property type="entry name" value="LARGE, MULTIFUNCTIONAL SECRETED PROTEIN-RELATED"/>
    <property type="match status" value="1"/>
</dbReference>
<reference evidence="10 11" key="1">
    <citation type="submission" date="2016-10" db="EMBL/GenBank/DDBJ databases">
        <authorList>
            <person name="de Groot N.N."/>
        </authorList>
    </citation>
    <scope>NUCLEOTIDE SEQUENCE [LARGE SCALE GENOMIC DNA]</scope>
    <source>
        <strain evidence="10 11">DSM 21668</strain>
    </source>
</reference>
<dbReference type="InterPro" id="IPR028871">
    <property type="entry name" value="BlueCu_1_BS"/>
</dbReference>
<dbReference type="CDD" id="cd01834">
    <property type="entry name" value="SGNH_hydrolase_like_2"/>
    <property type="match status" value="1"/>
</dbReference>
<evidence type="ECO:0000313" key="11">
    <source>
        <dbReference type="Proteomes" id="UP000198901"/>
    </source>
</evidence>
<keyword evidence="1" id="KW-0813">Transport</keyword>
<keyword evidence="2" id="KW-0479">Metal-binding</keyword>
<dbReference type="GO" id="GO:0016788">
    <property type="term" value="F:hydrolase activity, acting on ester bonds"/>
    <property type="evidence" value="ECO:0007669"/>
    <property type="project" value="UniProtKB-ARBA"/>
</dbReference>
<dbReference type="InterPro" id="IPR011042">
    <property type="entry name" value="6-blade_b-propeller_TolB-like"/>
</dbReference>
<dbReference type="Gene3D" id="3.40.50.1110">
    <property type="entry name" value="SGNH hydrolase"/>
    <property type="match status" value="1"/>
</dbReference>
<dbReference type="CDD" id="cd04233">
    <property type="entry name" value="Auracyanin"/>
    <property type="match status" value="1"/>
</dbReference>
<dbReference type="InterPro" id="IPR036514">
    <property type="entry name" value="SGNH_hydro_sf"/>
</dbReference>
<evidence type="ECO:0000313" key="10">
    <source>
        <dbReference type="EMBL" id="SDL29023.1"/>
    </source>
</evidence>
<organism evidence="10 11">
    <name type="scientific">Siphonobacter aquaeclarae</name>
    <dbReference type="NCBI Taxonomy" id="563176"/>
    <lineage>
        <taxon>Bacteria</taxon>
        <taxon>Pseudomonadati</taxon>
        <taxon>Bacteroidota</taxon>
        <taxon>Cytophagia</taxon>
        <taxon>Cytophagales</taxon>
        <taxon>Cytophagaceae</taxon>
        <taxon>Siphonobacter</taxon>
    </lineage>
</organism>
<dbReference type="GO" id="GO:0005507">
    <property type="term" value="F:copper ion binding"/>
    <property type="evidence" value="ECO:0007669"/>
    <property type="project" value="InterPro"/>
</dbReference>
<evidence type="ECO:0000259" key="7">
    <source>
        <dbReference type="Pfam" id="PF00127"/>
    </source>
</evidence>
<dbReference type="Pfam" id="PF23500">
    <property type="entry name" value="DUF7133"/>
    <property type="match status" value="1"/>
</dbReference>
<gene>
    <name evidence="10" type="ORF">SAMN04488090_0634</name>
</gene>
<protein>
    <submittedName>
        <fullName evidence="10">Putative membrane-bound dehydrogenase domain-containing protein</fullName>
    </submittedName>
</protein>
<evidence type="ECO:0000256" key="4">
    <source>
        <dbReference type="ARBA" id="ARBA00023008"/>
    </source>
</evidence>
<dbReference type="SUPFAM" id="SSF49503">
    <property type="entry name" value="Cupredoxins"/>
    <property type="match status" value="1"/>
</dbReference>
<dbReference type="InterPro" id="IPR000923">
    <property type="entry name" value="BlueCu_1"/>
</dbReference>
<evidence type="ECO:0000259" key="8">
    <source>
        <dbReference type="Pfam" id="PF13472"/>
    </source>
</evidence>
<evidence type="ECO:0000259" key="9">
    <source>
        <dbReference type="Pfam" id="PF23500"/>
    </source>
</evidence>
<dbReference type="STRING" id="563176.SAMN04488090_0634"/>
<dbReference type="InterPro" id="IPR011989">
    <property type="entry name" value="ARM-like"/>
</dbReference>
<evidence type="ECO:0000256" key="6">
    <source>
        <dbReference type="SAM" id="SignalP"/>
    </source>
</evidence>
<keyword evidence="4" id="KW-0186">Copper</keyword>
<dbReference type="SUPFAM" id="SSF52266">
    <property type="entry name" value="SGNH hydrolase"/>
    <property type="match status" value="1"/>
</dbReference>
<dbReference type="Gene3D" id="2.60.40.420">
    <property type="entry name" value="Cupredoxins - blue copper proteins"/>
    <property type="match status" value="1"/>
</dbReference>
<evidence type="ECO:0000256" key="1">
    <source>
        <dbReference type="ARBA" id="ARBA00022448"/>
    </source>
</evidence>
<feature type="domain" description="DUF7133" evidence="9">
    <location>
        <begin position="338"/>
        <end position="686"/>
    </location>
</feature>
<dbReference type="InterPro" id="IPR055557">
    <property type="entry name" value="DUF7133"/>
</dbReference>
<dbReference type="GO" id="GO:0009055">
    <property type="term" value="F:electron transfer activity"/>
    <property type="evidence" value="ECO:0007669"/>
    <property type="project" value="InterPro"/>
</dbReference>
<dbReference type="InterPro" id="IPR016024">
    <property type="entry name" value="ARM-type_fold"/>
</dbReference>
<evidence type="ECO:0000256" key="2">
    <source>
        <dbReference type="ARBA" id="ARBA00022723"/>
    </source>
</evidence>
<dbReference type="Pfam" id="PF13646">
    <property type="entry name" value="HEAT_2"/>
    <property type="match status" value="1"/>
</dbReference>
<keyword evidence="11" id="KW-1185">Reference proteome</keyword>
<evidence type="ECO:0000256" key="5">
    <source>
        <dbReference type="SAM" id="MobiDB-lite"/>
    </source>
</evidence>
<feature type="domain" description="Blue (type 1) copper" evidence="7">
    <location>
        <begin position="1151"/>
        <end position="1270"/>
    </location>
</feature>
<dbReference type="Gene3D" id="2.120.10.30">
    <property type="entry name" value="TolB, C-terminal domain"/>
    <property type="match status" value="1"/>
</dbReference>
<sequence length="1278" mass="142673">MRKLLTISLLLLSLAAGAQSFQPAKGAHIVFVGNTFADRMLYFPEFELLLHQTFPDRQLVVRNLGWSADEPALQPRPLSFGDVHTHLTQQKADIVFVCFGMNEAFKGTAGLPGFEKDLNTFLADLSSHQYNGKSAPQLVLVSPVAHEKLGGYWPDPAAHNASLSIYAEAMKRIAAERKLRYLDLYTPTLNAKEAPLTANGIHLTEKGYRVVSQWMGKQLGFPAKKAAYTAAETNRLRDIIRMKNQEFLYRWRAVNGEYIYGRRKAPFGIRSFPAEMQKLDQMVAGLDKAVWQMSANPKSNAYAKAKAIVDDKTGAPQTPPRSEHAHHGSSGEGHYPASTSQFTLPKGFEINLFASEQDFPLEKPVNMTFDAKGRLWVALIPSYPHYLPGSPPNDRIVILEDTDGDGRADKHTVFADKLYLPLGFEFWKDGILVSAEPDFIYLRDINGDDKADTREVILHGFGTEDSHHALHAFTYGQDGGLYWHEGTFLHTQVETPYGPVRGSYGATYRYEPRTGKLINLVAYHYNNPWGNVFDRWGTQLIGDASDGMNYYAPPMTGKVEYPNPHPRTKMFTASRVRPTAGIELISSRHFPDSMQGDFLVNNTIGFQGIKRHKVKVAGSGIEGSDAEPMLQSSDPNFRPVDLKFGPDGALYVVDWFNPLIGHMQHSIRDPRRDHAHGRIWRITYKDRPLIPRTDLTKQSLPALFDNLKVYEDRFRYRTRGLIRAQEPTAVLPALATWVAGLSPSDADYEHHLLEALWLYQDFDEVNEPLLRKLLAAKEYRARAAALRVLRFWKDRVPGSLDVFRTAINDPSPRVRLEAVVALSYYESPEAVAASLNLTDYQQDYYLDYARSETIKALKPVWIARFREDANYLNDQPERADQLLFYASQEDLAGLPASEAVLRARISNPETKEADRREALQALAQKHGRGEIPELIFLLRKAAPKAVGTLGTQLIASSADRLGSHRDELKSLTAVNQSAPLRETGYAALVVADGSLEPVLEQADAGDKEVVLRSLRLLGNPDIHRVVFPSVRKLFDRQDIPEPARREAVRSLGALTASGRVDLLLAELRPGGPFVPEAVEALSKVPDTELAPVASPLTRAIVSIARATPEKDRQVPWFDQLVALGKKTAARLPKEEADKATFILESTGTFQVKITTLPSKMLFDKESITVPAGRPVSIRFENPDEMPHNLVIIKGGSLEKVGKAADAMAAQKDGFEKNFVPAIPEVLYATPLLNPGESRELRFRAPEEPGEYIFVCTFPGHWGMMKGTLKIVKPETLLK</sequence>
<feature type="region of interest" description="Disordered" evidence="5">
    <location>
        <begin position="312"/>
        <end position="336"/>
    </location>
</feature>
<dbReference type="NCBIfam" id="TIGR02604">
    <property type="entry name" value="Piru_Ver_Nterm"/>
    <property type="match status" value="1"/>
</dbReference>
<dbReference type="Pfam" id="PF13472">
    <property type="entry name" value="Lipase_GDSL_2"/>
    <property type="match status" value="1"/>
</dbReference>
<feature type="signal peptide" evidence="6">
    <location>
        <begin position="1"/>
        <end position="18"/>
    </location>
</feature>
<keyword evidence="3" id="KW-0249">Electron transport</keyword>
<dbReference type="PROSITE" id="PS00196">
    <property type="entry name" value="COPPER_BLUE"/>
    <property type="match status" value="1"/>
</dbReference>
<dbReference type="PANTHER" id="PTHR33546:SF1">
    <property type="entry name" value="LARGE, MULTIFUNCTIONAL SECRETED PROTEIN"/>
    <property type="match status" value="1"/>
</dbReference>
<name>A0A1G9IVQ6_9BACT</name>
<dbReference type="InterPro" id="IPR008972">
    <property type="entry name" value="Cupredoxin"/>
</dbReference>
<keyword evidence="6" id="KW-0732">Signal</keyword>
<feature type="chain" id="PRO_5011793166" evidence="6">
    <location>
        <begin position="19"/>
        <end position="1278"/>
    </location>
</feature>